<evidence type="ECO:0000313" key="1">
    <source>
        <dbReference type="EMBL" id="GFJ76275.1"/>
    </source>
</evidence>
<keyword evidence="2" id="KW-1185">Reference proteome</keyword>
<dbReference type="EMBL" id="BLPF01000001">
    <property type="protein sequence ID" value="GFJ76275.1"/>
    <property type="molecule type" value="Genomic_DNA"/>
</dbReference>
<evidence type="ECO:0000313" key="2">
    <source>
        <dbReference type="Proteomes" id="UP000482800"/>
    </source>
</evidence>
<protein>
    <recommendedName>
        <fullName evidence="3">VWFA domain-containing protein</fullName>
    </recommendedName>
</protein>
<evidence type="ECO:0008006" key="3">
    <source>
        <dbReference type="Google" id="ProtNLM"/>
    </source>
</evidence>
<reference evidence="1 2" key="1">
    <citation type="submission" date="2020-03" db="EMBL/GenBank/DDBJ databases">
        <title>Whole genome shotgun sequence of Phytohabitans houttuyneae NBRC 108639.</title>
        <authorList>
            <person name="Komaki H."/>
            <person name="Tamura T."/>
        </authorList>
    </citation>
    <scope>NUCLEOTIDE SEQUENCE [LARGE SCALE GENOMIC DNA]</scope>
    <source>
        <strain evidence="1 2">NBRC 108639</strain>
    </source>
</reference>
<comment type="caution">
    <text evidence="1">The sequence shown here is derived from an EMBL/GenBank/DDBJ whole genome shotgun (WGS) entry which is preliminary data.</text>
</comment>
<reference evidence="1 2" key="2">
    <citation type="submission" date="2020-03" db="EMBL/GenBank/DDBJ databases">
        <authorList>
            <person name="Ichikawa N."/>
            <person name="Kimura A."/>
            <person name="Kitahashi Y."/>
            <person name="Uohara A."/>
        </authorList>
    </citation>
    <scope>NUCLEOTIDE SEQUENCE [LARGE SCALE GENOMIC DNA]</scope>
    <source>
        <strain evidence="1 2">NBRC 108639</strain>
    </source>
</reference>
<proteinExistence type="predicted"/>
<organism evidence="1 2">
    <name type="scientific">Phytohabitans houttuyneae</name>
    <dbReference type="NCBI Taxonomy" id="1076126"/>
    <lineage>
        <taxon>Bacteria</taxon>
        <taxon>Bacillati</taxon>
        <taxon>Actinomycetota</taxon>
        <taxon>Actinomycetes</taxon>
        <taxon>Micromonosporales</taxon>
        <taxon>Micromonosporaceae</taxon>
    </lineage>
</organism>
<name>A0A6V8K636_9ACTN</name>
<sequence>MTETISLLLKQEPVKRVTLAPSPARAPSVAVVYARRDGDLEVLDGGKPMRWSDQMFTKYSTRYEVDISDHHVDLKFEGDTALPTEGDVYQFHATCSANFRVTDPAEVVRRNVRDGAPLVHGYLLRMFRAITRQYSIEEAEEAEAAIHAQLRRDTLLHGGITLYAVAVRLSLDEAGRKYLQDVEQARRDEKIKAAQHHTNVNDVARQSQLDLLQQTGQHLLQDRERALLSGQSMDAESLIRLHLQRNPGDTAGAMKMLAEVEDAREAQRVRENERWEGLLEKLANSGIAQPSDLTPLLDAAVRHVEGSGPPIRATATVHSPQQPPEPAAIGWDAPLAGVPAPEVSMVPPAVNANALAAPPNLCPVYVVVDESEAASPWLDRLNEAVGDLYRALAGQPRDAAPLRLAVCGFAEDVAVRAKLAAVEADPRVPRLTGRGPASYTALFEWLRDHVAADAEALRAEHPSVRRPLVVLLSAGTPAGVDDWAPAHRQLLGQLRRPDIVAFGFGGAGEAAASFALFPEYAFTAEDAPETAADRFATFLRGYLLACGQAALAGTESPLPAPVGFRPAGGPA</sequence>
<dbReference type="AlphaFoldDB" id="A0A6V8K636"/>
<dbReference type="RefSeq" id="WP_173053102.1">
    <property type="nucleotide sequence ID" value="NZ_BAABGO010000003.1"/>
</dbReference>
<gene>
    <name evidence="1" type="ORF">Phou_004550</name>
</gene>
<dbReference type="Proteomes" id="UP000482800">
    <property type="component" value="Unassembled WGS sequence"/>
</dbReference>
<accession>A0A6V8K636</accession>